<keyword evidence="1" id="KW-0805">Transcription regulation</keyword>
<evidence type="ECO:0008006" key="8">
    <source>
        <dbReference type="Google" id="ProtNLM"/>
    </source>
</evidence>
<evidence type="ECO:0000256" key="3">
    <source>
        <dbReference type="ARBA" id="ARBA00023163"/>
    </source>
</evidence>
<feature type="domain" description="IclR-ED" evidence="5">
    <location>
        <begin position="65"/>
        <end position="248"/>
    </location>
</feature>
<dbReference type="GO" id="GO:0003677">
    <property type="term" value="F:DNA binding"/>
    <property type="evidence" value="ECO:0007669"/>
    <property type="project" value="UniProtKB-KW"/>
</dbReference>
<dbReference type="InterPro" id="IPR029016">
    <property type="entry name" value="GAF-like_dom_sf"/>
</dbReference>
<dbReference type="EMBL" id="LDPH01000008">
    <property type="protein sequence ID" value="KLV26524.1"/>
    <property type="molecule type" value="Genomic_DNA"/>
</dbReference>
<dbReference type="Pfam" id="PF09339">
    <property type="entry name" value="HTH_IclR"/>
    <property type="match status" value="1"/>
</dbReference>
<dbReference type="SMART" id="SM00346">
    <property type="entry name" value="HTH_ICLR"/>
    <property type="match status" value="1"/>
</dbReference>
<evidence type="ECO:0000259" key="5">
    <source>
        <dbReference type="PROSITE" id="PS51078"/>
    </source>
</evidence>
<dbReference type="PROSITE" id="PS51077">
    <property type="entry name" value="HTH_ICLR"/>
    <property type="match status" value="1"/>
</dbReference>
<dbReference type="GO" id="GO:0045892">
    <property type="term" value="P:negative regulation of DNA-templated transcription"/>
    <property type="evidence" value="ECO:0007669"/>
    <property type="project" value="UniProtKB-ARBA"/>
</dbReference>
<protein>
    <recommendedName>
        <fullName evidence="8">IclR family transcriptional regulator</fullName>
    </recommendedName>
</protein>
<dbReference type="InterPro" id="IPR005471">
    <property type="entry name" value="Tscrpt_reg_IclR_N"/>
</dbReference>
<organism evidence="6 7">
    <name type="scientific">Niallia circulans</name>
    <name type="common">Bacillus circulans</name>
    <dbReference type="NCBI Taxonomy" id="1397"/>
    <lineage>
        <taxon>Bacteria</taxon>
        <taxon>Bacillati</taxon>
        <taxon>Bacillota</taxon>
        <taxon>Bacilli</taxon>
        <taxon>Bacillales</taxon>
        <taxon>Bacillaceae</taxon>
        <taxon>Niallia</taxon>
    </lineage>
</organism>
<dbReference type="Proteomes" id="UP000036045">
    <property type="component" value="Unassembled WGS sequence"/>
</dbReference>
<dbReference type="InterPro" id="IPR014757">
    <property type="entry name" value="Tscrpt_reg_IclR_C"/>
</dbReference>
<dbReference type="PATRIC" id="fig|1397.4.peg.5408"/>
<keyword evidence="3" id="KW-0804">Transcription</keyword>
<dbReference type="RefSeq" id="WP_047941962.1">
    <property type="nucleotide sequence ID" value="NZ_JAMAUJ010000014.1"/>
</dbReference>
<evidence type="ECO:0000313" key="7">
    <source>
        <dbReference type="Proteomes" id="UP000036045"/>
    </source>
</evidence>
<dbReference type="PROSITE" id="PS51078">
    <property type="entry name" value="ICLR_ED"/>
    <property type="match status" value="1"/>
</dbReference>
<name>A0A0J1IKP4_NIACI</name>
<feature type="domain" description="HTH iclR-type" evidence="4">
    <location>
        <begin position="1"/>
        <end position="64"/>
    </location>
</feature>
<dbReference type="GO" id="GO:0003700">
    <property type="term" value="F:DNA-binding transcription factor activity"/>
    <property type="evidence" value="ECO:0007669"/>
    <property type="project" value="TreeGrafter"/>
</dbReference>
<dbReference type="InterPro" id="IPR050707">
    <property type="entry name" value="HTH_MetabolicPath_Reg"/>
</dbReference>
<dbReference type="AlphaFoldDB" id="A0A0J1IKP4"/>
<evidence type="ECO:0000313" key="6">
    <source>
        <dbReference type="EMBL" id="KLV26524.1"/>
    </source>
</evidence>
<comment type="caution">
    <text evidence="6">The sequence shown here is derived from an EMBL/GenBank/DDBJ whole genome shotgun (WGS) entry which is preliminary data.</text>
</comment>
<dbReference type="OrthoDB" id="9791752at2"/>
<proteinExistence type="predicted"/>
<accession>A0A0J1IKP4</accession>
<evidence type="ECO:0000256" key="2">
    <source>
        <dbReference type="ARBA" id="ARBA00023125"/>
    </source>
</evidence>
<dbReference type="SUPFAM" id="SSF46785">
    <property type="entry name" value="Winged helix' DNA-binding domain"/>
    <property type="match status" value="1"/>
</dbReference>
<dbReference type="Pfam" id="PF01614">
    <property type="entry name" value="IclR_C"/>
    <property type="match status" value="1"/>
</dbReference>
<reference evidence="6 7" key="1">
    <citation type="submission" date="2015-05" db="EMBL/GenBank/DDBJ databases">
        <title>Whole genome sequence and identification of bacterial endophytes from Costus igneus.</title>
        <authorList>
            <person name="Lee Y.P."/>
            <person name="Gan H.M."/>
            <person name="Eng W."/>
            <person name="Wheatley M.S."/>
            <person name="Caraballo A."/>
            <person name="Polter S."/>
            <person name="Savka M.A."/>
            <person name="Hudson A.O."/>
        </authorList>
    </citation>
    <scope>NUCLEOTIDE SEQUENCE [LARGE SCALE GENOMIC DNA]</scope>
    <source>
        <strain evidence="6 7">RIT379</strain>
    </source>
</reference>
<dbReference type="Gene3D" id="1.10.10.10">
    <property type="entry name" value="Winged helix-like DNA-binding domain superfamily/Winged helix DNA-binding domain"/>
    <property type="match status" value="1"/>
</dbReference>
<gene>
    <name evidence="6" type="ORF">ABW02_10480</name>
</gene>
<dbReference type="SUPFAM" id="SSF55781">
    <property type="entry name" value="GAF domain-like"/>
    <property type="match status" value="1"/>
</dbReference>
<keyword evidence="7" id="KW-1185">Reference proteome</keyword>
<keyword evidence="2" id="KW-0238">DNA-binding</keyword>
<dbReference type="PANTHER" id="PTHR30136">
    <property type="entry name" value="HELIX-TURN-HELIX TRANSCRIPTIONAL REGULATOR, ICLR FAMILY"/>
    <property type="match status" value="1"/>
</dbReference>
<dbReference type="InterPro" id="IPR036388">
    <property type="entry name" value="WH-like_DNA-bd_sf"/>
</dbReference>
<sequence length="257" mass="29552">MEWLNRFTVVMDCLSSNANIGMGVSELARETDLSKGTIHRMLTSMCEHQLVVQDKTTKQYYLGPKTMLWGSQFLRLQDPIKLLGRYGEKLSNETNLYTFICRYHRGDVYCVYTHQPSDLRNKYFVHVGQRMPIHSAAAAKVILAYQEEAMIEKMVQETPFEATTPYTKTNPLDIKQELKEIYHSQLAFCIEELEIGVSAISAPIFYDDKKTNVSISIVGESDYIEMQHEILVKQINEVAKEASEHMKSMHLLSSIRL</sequence>
<dbReference type="PANTHER" id="PTHR30136:SF24">
    <property type="entry name" value="HTH-TYPE TRANSCRIPTIONAL REPRESSOR ALLR"/>
    <property type="match status" value="1"/>
</dbReference>
<dbReference type="InterPro" id="IPR036390">
    <property type="entry name" value="WH_DNA-bd_sf"/>
</dbReference>
<evidence type="ECO:0000259" key="4">
    <source>
        <dbReference type="PROSITE" id="PS51077"/>
    </source>
</evidence>
<evidence type="ECO:0000256" key="1">
    <source>
        <dbReference type="ARBA" id="ARBA00023015"/>
    </source>
</evidence>
<dbReference type="Gene3D" id="3.30.450.40">
    <property type="match status" value="1"/>
</dbReference>